<evidence type="ECO:0000256" key="3">
    <source>
        <dbReference type="ARBA" id="ARBA00022989"/>
    </source>
</evidence>
<dbReference type="AlphaFoldDB" id="A0A1M4ZYX7"/>
<protein>
    <submittedName>
        <fullName evidence="7">Membrane fusion protein, multidrug efflux system</fullName>
    </submittedName>
</protein>
<feature type="domain" description="Multidrug resistance protein MdtA-like barrel-sandwich hybrid" evidence="6">
    <location>
        <begin position="53"/>
        <end position="246"/>
    </location>
</feature>
<evidence type="ECO:0000256" key="5">
    <source>
        <dbReference type="SAM" id="Phobius"/>
    </source>
</evidence>
<dbReference type="SUPFAM" id="SSF111369">
    <property type="entry name" value="HlyD-like secretion proteins"/>
    <property type="match status" value="3"/>
</dbReference>
<organism evidence="7 8">
    <name type="scientific">Pedobacter caeni</name>
    <dbReference type="NCBI Taxonomy" id="288992"/>
    <lineage>
        <taxon>Bacteria</taxon>
        <taxon>Pseudomonadati</taxon>
        <taxon>Bacteroidota</taxon>
        <taxon>Sphingobacteriia</taxon>
        <taxon>Sphingobacteriales</taxon>
        <taxon>Sphingobacteriaceae</taxon>
        <taxon>Pedobacter</taxon>
    </lineage>
</organism>
<dbReference type="GO" id="GO:0055085">
    <property type="term" value="P:transmembrane transport"/>
    <property type="evidence" value="ECO:0007669"/>
    <property type="project" value="InterPro"/>
</dbReference>
<proteinExistence type="predicted"/>
<dbReference type="OrthoDB" id="9811754at2"/>
<gene>
    <name evidence="7" type="ORF">SAMN04488522_102515</name>
</gene>
<feature type="transmembrane region" description="Helical" evidence="5">
    <location>
        <begin position="12"/>
        <end position="35"/>
    </location>
</feature>
<dbReference type="Proteomes" id="UP000184287">
    <property type="component" value="Unassembled WGS sequence"/>
</dbReference>
<keyword evidence="4 5" id="KW-0472">Membrane</keyword>
<keyword evidence="3 5" id="KW-1133">Transmembrane helix</keyword>
<dbReference type="PANTHER" id="PTHR30386:SF26">
    <property type="entry name" value="TRANSPORT PROTEIN COMB"/>
    <property type="match status" value="1"/>
</dbReference>
<dbReference type="Gene3D" id="1.10.287.470">
    <property type="entry name" value="Helix hairpin bin"/>
    <property type="match status" value="1"/>
</dbReference>
<evidence type="ECO:0000313" key="8">
    <source>
        <dbReference type="Proteomes" id="UP000184287"/>
    </source>
</evidence>
<keyword evidence="2 5" id="KW-0812">Transmembrane</keyword>
<accession>A0A1M4ZYX7</accession>
<dbReference type="PROSITE" id="PS51257">
    <property type="entry name" value="PROKAR_LIPOPROTEIN"/>
    <property type="match status" value="1"/>
</dbReference>
<dbReference type="RefSeq" id="WP_073230472.1">
    <property type="nucleotide sequence ID" value="NZ_FQUQ01000002.1"/>
</dbReference>
<reference evidence="8" key="1">
    <citation type="submission" date="2016-11" db="EMBL/GenBank/DDBJ databases">
        <authorList>
            <person name="Varghese N."/>
            <person name="Submissions S."/>
        </authorList>
    </citation>
    <scope>NUCLEOTIDE SEQUENCE [LARGE SCALE GENOMIC DNA]</scope>
    <source>
        <strain evidence="8">DSM 16990</strain>
    </source>
</reference>
<sequence>MEENKAQKNRLVIPVLLALIIVAGCVFGISKFLYYSKHEDTDDAQIDGDLSAVVARVGGYVDSINFEDNQRVIKGQLLVKLEDKEYHLKLEQALAAQKLAGSKIGVSKTQVATSQSSSLGFKALVDVEKAKLWQAEQEYTRYSALIRNGSVPQQVYDKVKAERDAAAALYKSANDQYHTAISQISNNQSQLKVTHTALNQQQVDVDFANLMLSYTNINAPVTGIVTKRRVQNGQLVQAGQTLFSVIDENNLYVTANFKETQMEHIRPGQDVRIKVDAYPDLSIEGKVYNFAGTTGAKMALLPPDNSTGNFVKVVQRIPVKIKITTSKEIIDLIRPGMNVEVSVSIKK</sequence>
<dbReference type="STRING" id="288992.SAMN04488522_102515"/>
<dbReference type="Pfam" id="PF25917">
    <property type="entry name" value="BSH_RND"/>
    <property type="match status" value="1"/>
</dbReference>
<keyword evidence="8" id="KW-1185">Reference proteome</keyword>
<evidence type="ECO:0000313" key="7">
    <source>
        <dbReference type="EMBL" id="SHF23057.1"/>
    </source>
</evidence>
<dbReference type="EMBL" id="FQUQ01000002">
    <property type="protein sequence ID" value="SHF23057.1"/>
    <property type="molecule type" value="Genomic_DNA"/>
</dbReference>
<comment type="subcellular location">
    <subcellularLocation>
        <location evidence="1">Membrane</location>
        <topology evidence="1">Single-pass membrane protein</topology>
    </subcellularLocation>
</comment>
<dbReference type="Gene3D" id="2.40.50.100">
    <property type="match status" value="1"/>
</dbReference>
<dbReference type="GO" id="GO:0016020">
    <property type="term" value="C:membrane"/>
    <property type="evidence" value="ECO:0007669"/>
    <property type="project" value="UniProtKB-SubCell"/>
</dbReference>
<dbReference type="InterPro" id="IPR058625">
    <property type="entry name" value="MdtA-like_BSH"/>
</dbReference>
<dbReference type="InterPro" id="IPR050739">
    <property type="entry name" value="MFP"/>
</dbReference>
<dbReference type="PANTHER" id="PTHR30386">
    <property type="entry name" value="MEMBRANE FUSION SUBUNIT OF EMRAB-TOLC MULTIDRUG EFFLUX PUMP"/>
    <property type="match status" value="1"/>
</dbReference>
<evidence type="ECO:0000259" key="6">
    <source>
        <dbReference type="Pfam" id="PF25917"/>
    </source>
</evidence>
<evidence type="ECO:0000256" key="4">
    <source>
        <dbReference type="ARBA" id="ARBA00023136"/>
    </source>
</evidence>
<evidence type="ECO:0000256" key="2">
    <source>
        <dbReference type="ARBA" id="ARBA00022692"/>
    </source>
</evidence>
<name>A0A1M4ZYX7_9SPHI</name>
<evidence type="ECO:0000256" key="1">
    <source>
        <dbReference type="ARBA" id="ARBA00004167"/>
    </source>
</evidence>
<dbReference type="Gene3D" id="2.40.30.170">
    <property type="match status" value="1"/>
</dbReference>